<organism evidence="2 3">
    <name type="scientific">Gigaspora margarita</name>
    <dbReference type="NCBI Taxonomy" id="4874"/>
    <lineage>
        <taxon>Eukaryota</taxon>
        <taxon>Fungi</taxon>
        <taxon>Fungi incertae sedis</taxon>
        <taxon>Mucoromycota</taxon>
        <taxon>Glomeromycotina</taxon>
        <taxon>Glomeromycetes</taxon>
        <taxon>Diversisporales</taxon>
        <taxon>Gigasporaceae</taxon>
        <taxon>Gigaspora</taxon>
    </lineage>
</organism>
<evidence type="ECO:0000313" key="3">
    <source>
        <dbReference type="Proteomes" id="UP000439903"/>
    </source>
</evidence>
<feature type="compositionally biased region" description="Low complexity" evidence="1">
    <location>
        <begin position="126"/>
        <end position="138"/>
    </location>
</feature>
<evidence type="ECO:0000256" key="1">
    <source>
        <dbReference type="SAM" id="MobiDB-lite"/>
    </source>
</evidence>
<feature type="compositionally biased region" description="Polar residues" evidence="1">
    <location>
        <begin position="106"/>
        <end position="120"/>
    </location>
</feature>
<dbReference type="AlphaFoldDB" id="A0A8H4A5N4"/>
<feature type="compositionally biased region" description="Basic and acidic residues" evidence="1">
    <location>
        <begin position="139"/>
        <end position="158"/>
    </location>
</feature>
<name>A0A8H4A5N4_GIGMA</name>
<sequence>MPIAVFYPVQHSRFNHLCANLKINKLLIVLGFLHIIKSTITMVEAMDVDYLKQEVNYNIIKNPLQTTTKTFTDLDRIADKIYTTTSLPIQKKNELVNDSNSKTDDITVTNKDNEINSNGHTDLEIKNGNNQNKNFTNKSHNDRNKNKQKQKDDDLEEDKVKERSILDKIEKGKIKMCRCQVNDNDELDQLSVTNYSLKKRSKMKM</sequence>
<comment type="caution">
    <text evidence="2">The sequence shown here is derived from an EMBL/GenBank/DDBJ whole genome shotgun (WGS) entry which is preliminary data.</text>
</comment>
<evidence type="ECO:0000313" key="2">
    <source>
        <dbReference type="EMBL" id="KAF0437039.1"/>
    </source>
</evidence>
<gene>
    <name evidence="2" type="ORF">F8M41_004523</name>
</gene>
<proteinExistence type="predicted"/>
<keyword evidence="3" id="KW-1185">Reference proteome</keyword>
<dbReference type="Proteomes" id="UP000439903">
    <property type="component" value="Unassembled WGS sequence"/>
</dbReference>
<dbReference type="OrthoDB" id="2433966at2759"/>
<protein>
    <submittedName>
        <fullName evidence="2">Uncharacterized protein</fullName>
    </submittedName>
</protein>
<reference evidence="2 3" key="1">
    <citation type="journal article" date="2019" name="Environ. Microbiol.">
        <title>At the nexus of three kingdoms: the genome of the mycorrhizal fungus Gigaspora margarita provides insights into plant, endobacterial and fungal interactions.</title>
        <authorList>
            <person name="Venice F."/>
            <person name="Ghignone S."/>
            <person name="Salvioli di Fossalunga A."/>
            <person name="Amselem J."/>
            <person name="Novero M."/>
            <person name="Xianan X."/>
            <person name="Sedzielewska Toro K."/>
            <person name="Morin E."/>
            <person name="Lipzen A."/>
            <person name="Grigoriev I.V."/>
            <person name="Henrissat B."/>
            <person name="Martin F.M."/>
            <person name="Bonfante P."/>
        </authorList>
    </citation>
    <scope>NUCLEOTIDE SEQUENCE [LARGE SCALE GENOMIC DNA]</scope>
    <source>
        <strain evidence="2 3">BEG34</strain>
    </source>
</reference>
<feature type="region of interest" description="Disordered" evidence="1">
    <location>
        <begin position="99"/>
        <end position="158"/>
    </location>
</feature>
<dbReference type="EMBL" id="WTPW01001411">
    <property type="protein sequence ID" value="KAF0437039.1"/>
    <property type="molecule type" value="Genomic_DNA"/>
</dbReference>
<accession>A0A8H4A5N4</accession>